<proteinExistence type="predicted"/>
<reference evidence="3 4" key="1">
    <citation type="submission" date="2018-04" db="EMBL/GenBank/DDBJ databases">
        <authorList>
            <person name="Zhang X."/>
            <person name="Yuan J."/>
            <person name="Li F."/>
            <person name="Xiang J."/>
        </authorList>
    </citation>
    <scope>NUCLEOTIDE SEQUENCE [LARGE SCALE GENOMIC DNA]</scope>
    <source>
        <tissue evidence="3">Muscle</tissue>
    </source>
</reference>
<dbReference type="GO" id="GO:0007155">
    <property type="term" value="P:cell adhesion"/>
    <property type="evidence" value="ECO:0007669"/>
    <property type="project" value="TreeGrafter"/>
</dbReference>
<dbReference type="SMART" id="SM00554">
    <property type="entry name" value="FAS1"/>
    <property type="match status" value="1"/>
</dbReference>
<dbReference type="Gene3D" id="2.30.180.10">
    <property type="entry name" value="FAS1 domain"/>
    <property type="match status" value="1"/>
</dbReference>
<feature type="chain" id="PRO_5019112168" evidence="1">
    <location>
        <begin position="17"/>
        <end position="203"/>
    </location>
</feature>
<dbReference type="AlphaFoldDB" id="A0A423SF66"/>
<feature type="signal peptide" evidence="1">
    <location>
        <begin position="1"/>
        <end position="16"/>
    </location>
</feature>
<dbReference type="PANTHER" id="PTHR10900:SF77">
    <property type="entry name" value="FI19380P1"/>
    <property type="match status" value="1"/>
</dbReference>
<dbReference type="PROSITE" id="PS50213">
    <property type="entry name" value="FAS1"/>
    <property type="match status" value="1"/>
</dbReference>
<accession>A0A423SF66</accession>
<dbReference type="FunFam" id="2.30.180.10:FF:000032">
    <property type="entry name" value="Fasciclin domain-containing protein, putative"/>
    <property type="match status" value="1"/>
</dbReference>
<dbReference type="InterPro" id="IPR036378">
    <property type="entry name" value="FAS1_dom_sf"/>
</dbReference>
<keyword evidence="1" id="KW-0732">Signal</keyword>
<dbReference type="OrthoDB" id="286301at2759"/>
<dbReference type="PANTHER" id="PTHR10900">
    <property type="entry name" value="PERIOSTIN-RELATED"/>
    <property type="match status" value="1"/>
</dbReference>
<comment type="caution">
    <text evidence="3">The sequence shown here is derived from an EMBL/GenBank/DDBJ whole genome shotgun (WGS) entry which is preliminary data.</text>
</comment>
<keyword evidence="4" id="KW-1185">Reference proteome</keyword>
<dbReference type="InterPro" id="IPR050904">
    <property type="entry name" value="Adhesion/Biosynth-related"/>
</dbReference>
<dbReference type="InterPro" id="IPR000782">
    <property type="entry name" value="FAS1_domain"/>
</dbReference>
<feature type="domain" description="FAS1" evidence="2">
    <location>
        <begin position="30"/>
        <end position="180"/>
    </location>
</feature>
<protein>
    <submittedName>
        <fullName evidence="3">Putative transforming growth factor-beta-induced protein ig-h3-like</fullName>
    </submittedName>
</protein>
<dbReference type="Pfam" id="PF02469">
    <property type="entry name" value="Fasciclin"/>
    <property type="match status" value="1"/>
</dbReference>
<dbReference type="EMBL" id="QCYY01003536">
    <property type="protein sequence ID" value="ROT62842.1"/>
    <property type="molecule type" value="Genomic_DNA"/>
</dbReference>
<evidence type="ECO:0000313" key="4">
    <source>
        <dbReference type="Proteomes" id="UP000283509"/>
    </source>
</evidence>
<dbReference type="GO" id="GO:0050839">
    <property type="term" value="F:cell adhesion molecule binding"/>
    <property type="evidence" value="ECO:0007669"/>
    <property type="project" value="TreeGrafter"/>
</dbReference>
<dbReference type="Proteomes" id="UP000283509">
    <property type="component" value="Unassembled WGS sequence"/>
</dbReference>
<name>A0A423SF66_PENVA</name>
<organism evidence="3 4">
    <name type="scientific">Penaeus vannamei</name>
    <name type="common">Whiteleg shrimp</name>
    <name type="synonym">Litopenaeus vannamei</name>
    <dbReference type="NCBI Taxonomy" id="6689"/>
    <lineage>
        <taxon>Eukaryota</taxon>
        <taxon>Metazoa</taxon>
        <taxon>Ecdysozoa</taxon>
        <taxon>Arthropoda</taxon>
        <taxon>Crustacea</taxon>
        <taxon>Multicrustacea</taxon>
        <taxon>Malacostraca</taxon>
        <taxon>Eumalacostraca</taxon>
        <taxon>Eucarida</taxon>
        <taxon>Decapoda</taxon>
        <taxon>Dendrobranchiata</taxon>
        <taxon>Penaeoidea</taxon>
        <taxon>Penaeidae</taxon>
        <taxon>Penaeus</taxon>
    </lineage>
</organism>
<reference evidence="3 4" key="2">
    <citation type="submission" date="2019-01" db="EMBL/GenBank/DDBJ databases">
        <title>The decoding of complex shrimp genome reveals the adaptation for benthos swimmer, frequently molting mechanism and breeding impact on genome.</title>
        <authorList>
            <person name="Sun Y."/>
            <person name="Gao Y."/>
            <person name="Yu Y."/>
        </authorList>
    </citation>
    <scope>NUCLEOTIDE SEQUENCE [LARGE SCALE GENOMIC DNA]</scope>
    <source>
        <tissue evidence="3">Muscle</tissue>
    </source>
</reference>
<evidence type="ECO:0000256" key="1">
    <source>
        <dbReference type="SAM" id="SignalP"/>
    </source>
</evidence>
<dbReference type="SUPFAM" id="SSF82153">
    <property type="entry name" value="FAS1 domain"/>
    <property type="match status" value="1"/>
</dbReference>
<gene>
    <name evidence="3" type="ORF">C7M84_019294</name>
</gene>
<evidence type="ECO:0000313" key="3">
    <source>
        <dbReference type="EMBL" id="ROT62842.1"/>
    </source>
</evidence>
<sequence length="203" mass="21579">MFRGFGTVILAGLVLAVHGGHPRQVRQVEASGNLAEVLSGRGFSTLVDLVVKAGLADTVSNNGPNLPSKPYFLSHTALLPRPFTVFAPTNDAFSALDPKLVNYLLQNPQILKNVLLYHVLPGQVFSSSLEDDLVANSAQGRSVRVNLFANPAGVVVNGVDVIEADIPASNGVVHVVDKVLCLPRARSSTPCLATKGSRPWWPP</sequence>
<dbReference type="GO" id="GO:0030198">
    <property type="term" value="P:extracellular matrix organization"/>
    <property type="evidence" value="ECO:0007669"/>
    <property type="project" value="TreeGrafter"/>
</dbReference>
<evidence type="ECO:0000259" key="2">
    <source>
        <dbReference type="PROSITE" id="PS50213"/>
    </source>
</evidence>
<dbReference type="GO" id="GO:0031012">
    <property type="term" value="C:extracellular matrix"/>
    <property type="evidence" value="ECO:0007669"/>
    <property type="project" value="TreeGrafter"/>
</dbReference>
<dbReference type="GO" id="GO:0005615">
    <property type="term" value="C:extracellular space"/>
    <property type="evidence" value="ECO:0007669"/>
    <property type="project" value="TreeGrafter"/>
</dbReference>